<keyword evidence="1" id="KW-1133">Transmembrane helix</keyword>
<accession>A0A8S5TDB4</accession>
<protein>
    <submittedName>
        <fullName evidence="2">Uncharacterized protein</fullName>
    </submittedName>
</protein>
<evidence type="ECO:0000313" key="2">
    <source>
        <dbReference type="EMBL" id="DAF61293.1"/>
    </source>
</evidence>
<sequence>MLWRSVWIGLAGLMVTATVWMVCMLRIGLLRRRVMCTLMH</sequence>
<organism evidence="2">
    <name type="scientific">Siphoviridae sp. ctkV91</name>
    <dbReference type="NCBI Taxonomy" id="2827924"/>
    <lineage>
        <taxon>Viruses</taxon>
        <taxon>Duplodnaviria</taxon>
        <taxon>Heunggongvirae</taxon>
        <taxon>Uroviricota</taxon>
        <taxon>Caudoviricetes</taxon>
    </lineage>
</organism>
<proteinExistence type="predicted"/>
<feature type="transmembrane region" description="Helical" evidence="1">
    <location>
        <begin position="6"/>
        <end position="29"/>
    </location>
</feature>
<keyword evidence="1" id="KW-0472">Membrane</keyword>
<dbReference type="EMBL" id="BK032807">
    <property type="protein sequence ID" value="DAF61293.1"/>
    <property type="molecule type" value="Genomic_DNA"/>
</dbReference>
<evidence type="ECO:0000256" key="1">
    <source>
        <dbReference type="SAM" id="Phobius"/>
    </source>
</evidence>
<keyword evidence="1" id="KW-0812">Transmembrane</keyword>
<name>A0A8S5TDB4_9CAUD</name>
<reference evidence="2" key="1">
    <citation type="journal article" date="2021" name="Proc. Natl. Acad. Sci. U.S.A.">
        <title>A Catalog of Tens of Thousands of Viruses from Human Metagenomes Reveals Hidden Associations with Chronic Diseases.</title>
        <authorList>
            <person name="Tisza M.J."/>
            <person name="Buck C.B."/>
        </authorList>
    </citation>
    <scope>NUCLEOTIDE SEQUENCE</scope>
    <source>
        <strain evidence="2">CtkV91</strain>
    </source>
</reference>